<proteinExistence type="inferred from homology"/>
<dbReference type="Gene3D" id="1.20.140.40">
    <property type="entry name" value="Invertase/pectin methylesterase inhibitor family protein"/>
    <property type="match status" value="1"/>
</dbReference>
<dbReference type="InterPro" id="IPR006501">
    <property type="entry name" value="Pectinesterase_inhib_dom"/>
</dbReference>
<dbReference type="PANTHER" id="PTHR36710:SF18">
    <property type="entry name" value="PECTINESTERASE INHIBITOR 5-RELATED"/>
    <property type="match status" value="1"/>
</dbReference>
<dbReference type="Proteomes" id="UP000306102">
    <property type="component" value="Unassembled WGS sequence"/>
</dbReference>
<evidence type="ECO:0000313" key="6">
    <source>
        <dbReference type="EMBL" id="THG18100.1"/>
    </source>
</evidence>
<evidence type="ECO:0000259" key="5">
    <source>
        <dbReference type="SMART" id="SM00856"/>
    </source>
</evidence>
<name>A0A4S4EN49_CAMSN</name>
<dbReference type="CDD" id="cd15796">
    <property type="entry name" value="CIF_like"/>
    <property type="match status" value="1"/>
</dbReference>
<evidence type="ECO:0000256" key="1">
    <source>
        <dbReference type="ARBA" id="ARBA00022729"/>
    </source>
</evidence>
<keyword evidence="1 4" id="KW-0732">Signal</keyword>
<dbReference type="InterPro" id="IPR035513">
    <property type="entry name" value="Invertase/methylesterase_inhib"/>
</dbReference>
<dbReference type="PANTHER" id="PTHR36710">
    <property type="entry name" value="PECTINESTERASE INHIBITOR-LIKE"/>
    <property type="match status" value="1"/>
</dbReference>
<dbReference type="GO" id="GO:0046910">
    <property type="term" value="F:pectinesterase inhibitor activity"/>
    <property type="evidence" value="ECO:0007669"/>
    <property type="project" value="UniProtKB-ARBA"/>
</dbReference>
<dbReference type="InterPro" id="IPR052421">
    <property type="entry name" value="PCW_Enzyme_Inhibitor"/>
</dbReference>
<dbReference type="NCBIfam" id="TIGR01614">
    <property type="entry name" value="PME_inhib"/>
    <property type="match status" value="1"/>
</dbReference>
<reference evidence="6 7" key="1">
    <citation type="journal article" date="2018" name="Proc. Natl. Acad. Sci. U.S.A.">
        <title>Draft genome sequence of Camellia sinensis var. sinensis provides insights into the evolution of the tea genome and tea quality.</title>
        <authorList>
            <person name="Wei C."/>
            <person name="Yang H."/>
            <person name="Wang S."/>
            <person name="Zhao J."/>
            <person name="Liu C."/>
            <person name="Gao L."/>
            <person name="Xia E."/>
            <person name="Lu Y."/>
            <person name="Tai Y."/>
            <person name="She G."/>
            <person name="Sun J."/>
            <person name="Cao H."/>
            <person name="Tong W."/>
            <person name="Gao Q."/>
            <person name="Li Y."/>
            <person name="Deng W."/>
            <person name="Jiang X."/>
            <person name="Wang W."/>
            <person name="Chen Q."/>
            <person name="Zhang S."/>
            <person name="Li H."/>
            <person name="Wu J."/>
            <person name="Wang P."/>
            <person name="Li P."/>
            <person name="Shi C."/>
            <person name="Zheng F."/>
            <person name="Jian J."/>
            <person name="Huang B."/>
            <person name="Shan D."/>
            <person name="Shi M."/>
            <person name="Fang C."/>
            <person name="Yue Y."/>
            <person name="Li F."/>
            <person name="Li D."/>
            <person name="Wei S."/>
            <person name="Han B."/>
            <person name="Jiang C."/>
            <person name="Yin Y."/>
            <person name="Xia T."/>
            <person name="Zhang Z."/>
            <person name="Bennetzen J.L."/>
            <person name="Zhao S."/>
            <person name="Wan X."/>
        </authorList>
    </citation>
    <scope>NUCLEOTIDE SEQUENCE [LARGE SCALE GENOMIC DNA]</scope>
    <source>
        <strain evidence="7">cv. Shuchazao</strain>
        <tissue evidence="6">Leaf</tissue>
    </source>
</reference>
<keyword evidence="7" id="KW-1185">Reference proteome</keyword>
<dbReference type="Pfam" id="PF04043">
    <property type="entry name" value="PMEI"/>
    <property type="match status" value="1"/>
</dbReference>
<feature type="domain" description="Pectinesterase inhibitor" evidence="5">
    <location>
        <begin position="17"/>
        <end position="162"/>
    </location>
</feature>
<dbReference type="SMART" id="SM00856">
    <property type="entry name" value="PMEI"/>
    <property type="match status" value="1"/>
</dbReference>
<dbReference type="InterPro" id="IPR034087">
    <property type="entry name" value="C/VIF1"/>
</dbReference>
<dbReference type="SUPFAM" id="SSF101148">
    <property type="entry name" value="Plant invertase/pectin methylesterase inhibitor"/>
    <property type="match status" value="1"/>
</dbReference>
<protein>
    <recommendedName>
        <fullName evidence="5">Pectinesterase inhibitor domain-containing protein</fullName>
    </recommendedName>
</protein>
<evidence type="ECO:0000256" key="2">
    <source>
        <dbReference type="ARBA" id="ARBA00023157"/>
    </source>
</evidence>
<comment type="similarity">
    <text evidence="3">Belongs to the PMEI family.</text>
</comment>
<dbReference type="AlphaFoldDB" id="A0A4S4EN49"/>
<sequence>MTRIVLLFVLFSLNYHSRADLIADTCKKSEFPDLCNSTLRSDPRSAKADAKGLALIMLEVALTKASTTFNQVKKLLSKTTEPVLKECLSLCAHLYESIIQEIPKAIQNVGSNNNEAIHQGDLAITDADTCEGIFNEEPNKRKSPFTANNIAVQHLVGIAEDILASLS</sequence>
<feature type="chain" id="PRO_5020716513" description="Pectinesterase inhibitor domain-containing protein" evidence="4">
    <location>
        <begin position="20"/>
        <end position="167"/>
    </location>
</feature>
<organism evidence="6 7">
    <name type="scientific">Camellia sinensis var. sinensis</name>
    <name type="common">China tea</name>
    <dbReference type="NCBI Taxonomy" id="542762"/>
    <lineage>
        <taxon>Eukaryota</taxon>
        <taxon>Viridiplantae</taxon>
        <taxon>Streptophyta</taxon>
        <taxon>Embryophyta</taxon>
        <taxon>Tracheophyta</taxon>
        <taxon>Spermatophyta</taxon>
        <taxon>Magnoliopsida</taxon>
        <taxon>eudicotyledons</taxon>
        <taxon>Gunneridae</taxon>
        <taxon>Pentapetalae</taxon>
        <taxon>asterids</taxon>
        <taxon>Ericales</taxon>
        <taxon>Theaceae</taxon>
        <taxon>Camellia</taxon>
    </lineage>
</organism>
<comment type="caution">
    <text evidence="6">The sequence shown here is derived from an EMBL/GenBank/DDBJ whole genome shotgun (WGS) entry which is preliminary data.</text>
</comment>
<evidence type="ECO:0000256" key="3">
    <source>
        <dbReference type="ARBA" id="ARBA00038471"/>
    </source>
</evidence>
<evidence type="ECO:0000313" key="7">
    <source>
        <dbReference type="Proteomes" id="UP000306102"/>
    </source>
</evidence>
<gene>
    <name evidence="6" type="ORF">TEA_024565</name>
</gene>
<dbReference type="FunFam" id="1.20.140.40:FF:000008">
    <property type="entry name" value="Invertase/pectin methylesterase inhibitor family protein"/>
    <property type="match status" value="1"/>
</dbReference>
<feature type="signal peptide" evidence="4">
    <location>
        <begin position="1"/>
        <end position="19"/>
    </location>
</feature>
<keyword evidence="2" id="KW-1015">Disulfide bond</keyword>
<accession>A0A4S4EN49</accession>
<evidence type="ECO:0000256" key="4">
    <source>
        <dbReference type="SAM" id="SignalP"/>
    </source>
</evidence>
<dbReference type="EMBL" id="SDRB02003248">
    <property type="protein sequence ID" value="THG18100.1"/>
    <property type="molecule type" value="Genomic_DNA"/>
</dbReference>